<evidence type="ECO:0000313" key="4">
    <source>
        <dbReference type="Proteomes" id="UP000488936"/>
    </source>
</evidence>
<dbReference type="Pfam" id="PF03974">
    <property type="entry name" value="Ecotin"/>
    <property type="match status" value="1"/>
</dbReference>
<comment type="similarity">
    <text evidence="1">Belongs to the protease inhibitor I11 (ecotin) family.</text>
</comment>
<feature type="signal peptide" evidence="2">
    <location>
        <begin position="1"/>
        <end position="20"/>
    </location>
</feature>
<dbReference type="Proteomes" id="UP000488936">
    <property type="component" value="Unassembled WGS sequence"/>
</dbReference>
<dbReference type="PANTHER" id="PTHR35890">
    <property type="match status" value="1"/>
</dbReference>
<dbReference type="RefSeq" id="WP_155035731.1">
    <property type="nucleotide sequence ID" value="NZ_JBHTIG010000014.1"/>
</dbReference>
<organism evidence="3 4">
    <name type="scientific">Myroides pelagicus</name>
    <dbReference type="NCBI Taxonomy" id="270914"/>
    <lineage>
        <taxon>Bacteria</taxon>
        <taxon>Pseudomonadati</taxon>
        <taxon>Bacteroidota</taxon>
        <taxon>Flavobacteriia</taxon>
        <taxon>Flavobacteriales</taxon>
        <taxon>Flavobacteriaceae</taxon>
        <taxon>Myroides</taxon>
    </lineage>
</organism>
<evidence type="ECO:0000256" key="2">
    <source>
        <dbReference type="SAM" id="SignalP"/>
    </source>
</evidence>
<dbReference type="GO" id="GO:0004867">
    <property type="term" value="F:serine-type endopeptidase inhibitor activity"/>
    <property type="evidence" value="ECO:0007669"/>
    <property type="project" value="InterPro"/>
</dbReference>
<evidence type="ECO:0000256" key="1">
    <source>
        <dbReference type="ARBA" id="ARBA00010558"/>
    </source>
</evidence>
<reference evidence="3 4" key="1">
    <citation type="journal article" date="2006" name="Int. J. Syst. Evol. Microbiol.">
        <title>Myroides pelagicus sp. nov., isolated from seawater in Thailand.</title>
        <authorList>
            <person name="Yoon J."/>
            <person name="Maneerat S."/>
            <person name="Kawai F."/>
            <person name="Yokota A."/>
        </authorList>
    </citation>
    <scope>NUCLEOTIDE SEQUENCE [LARGE SCALE GENOMIC DNA]</scope>
    <source>
        <strain evidence="3 4">SM1T</strain>
    </source>
</reference>
<dbReference type="OrthoDB" id="997196at2"/>
<feature type="chain" id="PRO_5029559758" evidence="2">
    <location>
        <begin position="21"/>
        <end position="162"/>
    </location>
</feature>
<dbReference type="InterPro" id="IPR005658">
    <property type="entry name" value="Prot_inh_ecotin"/>
</dbReference>
<keyword evidence="4" id="KW-1185">Reference proteome</keyword>
<name>A0A7K1GLI1_9FLAO</name>
<dbReference type="SUPFAM" id="SSF49772">
    <property type="entry name" value="Ecotin, trypsin inhibitor"/>
    <property type="match status" value="1"/>
</dbReference>
<sequence length="162" mass="18425">MKKILAVLTLFVAATTMTMGQTINRLDASIFPKPEKGYKQVLIEVPHSDNDHNKKIEFSIGKVIEVDGCNKYMLGGTLEKKDLKGWGYSYYEFASQGDVASTMMACPDVAKRMEFVSSQAEVVRYNGKLPIVIYVPEDFQVRFKVYKTDGEEYFANEVRQKK</sequence>
<accession>A0A7K1GLI1</accession>
<comment type="caution">
    <text evidence="3">The sequence shown here is derived from an EMBL/GenBank/DDBJ whole genome shotgun (WGS) entry which is preliminary data.</text>
</comment>
<protein>
    <submittedName>
        <fullName evidence="3">Proteinase inhibitor</fullName>
    </submittedName>
</protein>
<keyword evidence="2" id="KW-0732">Signal</keyword>
<dbReference type="InterPro" id="IPR036198">
    <property type="entry name" value="Ecotin_sf"/>
</dbReference>
<dbReference type="Gene3D" id="2.60.40.550">
    <property type="entry name" value="Ecotin"/>
    <property type="match status" value="1"/>
</dbReference>
<evidence type="ECO:0000313" key="3">
    <source>
        <dbReference type="EMBL" id="MTH29735.1"/>
    </source>
</evidence>
<dbReference type="PANTHER" id="PTHR35890:SF3">
    <property type="entry name" value="ECOTIN"/>
    <property type="match status" value="1"/>
</dbReference>
<dbReference type="AlphaFoldDB" id="A0A7K1GLI1"/>
<dbReference type="PIRSF" id="PIRSF006865">
    <property type="entry name" value="Prot_inh_ecotin"/>
    <property type="match status" value="1"/>
</dbReference>
<gene>
    <name evidence="3" type="ORF">GJV77_07365</name>
</gene>
<dbReference type="EMBL" id="WMJY01000013">
    <property type="protein sequence ID" value="MTH29735.1"/>
    <property type="molecule type" value="Genomic_DNA"/>
</dbReference>
<proteinExistence type="inferred from homology"/>